<comment type="cofactor">
    <cofactor evidence="7">
        <name>Mg(2+)</name>
        <dbReference type="ChEBI" id="CHEBI:18420"/>
    </cofactor>
</comment>
<evidence type="ECO:0000256" key="3">
    <source>
        <dbReference type="ARBA" id="ARBA00022741"/>
    </source>
</evidence>
<sequence>MEERTGNRTSRPEIRLVRRGFTDPEAAVRLLDGPGLHGLATDPVLLDALGATADPDLALFGLARLLEALDEPERHTLRDTLTSSKPLRDRLLGVLGASTALGDHLARYPRDWHTLVTFEVRDIHPGPEDFRRQLHTRVFGNGNGNGNGHGNGDRADALRVAYRRCLLAIAARDLSGTTDLPQTAAELADLAGATLQTALDIAVGEDPAAAGLCRLAVIAMGKCGGRELNYVSDVDVVFVAEAREGSEEHPAVQAATRLAARMMRLCSDTTGEGTIWPVDANLRPEGRNGPLVRTLASHLAYYQRWAKTWEFQALLKARPVAGDAELGAAYTEATGPLVWQAAERENFVADVQQMRRRVVDSIPATELDRQLKLGPGGLRDVEFSVQMLQLVHGRTDDRLRSGNTLEALAALSDGGYVGRADAASLEAAYRFLRTLEHHIQLYRLRRTHLMPREDAELRRLARSLSGLINDDTRADPVAALQREWKRHAVEVRRLHEKLFYRPLLDAVAELPLPATRLSPQAAKERLEALGYADPAGALRHLTALASGVSRKAAIQRTLLPVLLGWFADSADPDAGLLGFRQVSDALGRTPWYLRLLRDESAAAEQLARVLSAGRLAPDLLLRAPEAVAMLGDPNGLAPRGRAALEQEILSAVGRAGSAEAGVAAARSVRRRELFRTAAADVLGRLGDEPGAALDAAGEALTALNAATLQGALRACVAAWESEHGDLPTRLAVIAMGRFGGRELGYGSDADVLFVHEPVLGSLEADAARAAQAVCNRLRTLLSAPSPEPPLLIDADLRPEGRQGPLVRTLASYQAYYRRWSHVWESQALLRAEPVAGDAELGERFRALIDPLRYPGTGVPERDLMEIRRIKARVESERLPRGADPTTHTKIGRGGLADVEWTVQLLQLQHGHELPGLRTTRTRAALAAAADAGLVEAEDAAVLDAAWQLASRVRSAVMLVRGRPGDSFPGDARELAGVARYLGYGAGHSGELVDDYRRTTRRARAVVERIFYGP</sequence>
<dbReference type="GO" id="GO:0016779">
    <property type="term" value="F:nucleotidyltransferase activity"/>
    <property type="evidence" value="ECO:0007669"/>
    <property type="project" value="UniProtKB-KW"/>
</dbReference>
<feature type="domain" description="PII-uridylyltransferase/Glutamine-synthetase adenylyltransferase" evidence="9">
    <location>
        <begin position="870"/>
        <end position="1009"/>
    </location>
</feature>
<keyword evidence="1 7" id="KW-0808">Transferase</keyword>
<feature type="region of interest" description="Adenylyl transferase" evidence="7">
    <location>
        <begin position="511"/>
        <end position="1013"/>
    </location>
</feature>
<feature type="domain" description="Glutamate-ammonia ligase adenylyltransferase repeated" evidence="8">
    <location>
        <begin position="604"/>
        <end position="845"/>
    </location>
</feature>
<keyword evidence="5 7" id="KW-0460">Magnesium</keyword>
<feature type="domain" description="Glutamate-ammonia ligase adenylyltransferase repeated" evidence="8">
    <location>
        <begin position="90"/>
        <end position="330"/>
    </location>
</feature>
<accession>A0ABN2ZMP1</accession>
<evidence type="ECO:0000313" key="10">
    <source>
        <dbReference type="EMBL" id="GAA2144582.1"/>
    </source>
</evidence>
<organism evidence="10 11">
    <name type="scientific">Kitasatospora kazusensis</name>
    <dbReference type="NCBI Taxonomy" id="407974"/>
    <lineage>
        <taxon>Bacteria</taxon>
        <taxon>Bacillati</taxon>
        <taxon>Actinomycetota</taxon>
        <taxon>Actinomycetes</taxon>
        <taxon>Kitasatosporales</taxon>
        <taxon>Streptomycetaceae</taxon>
        <taxon>Kitasatospora</taxon>
    </lineage>
</organism>
<reference evidence="10 11" key="1">
    <citation type="journal article" date="2019" name="Int. J. Syst. Evol. Microbiol.">
        <title>The Global Catalogue of Microorganisms (GCM) 10K type strain sequencing project: providing services to taxonomists for standard genome sequencing and annotation.</title>
        <authorList>
            <consortium name="The Broad Institute Genomics Platform"/>
            <consortium name="The Broad Institute Genome Sequencing Center for Infectious Disease"/>
            <person name="Wu L."/>
            <person name="Ma J."/>
        </authorList>
    </citation>
    <scope>NUCLEOTIDE SEQUENCE [LARGE SCALE GENOMIC DNA]</scope>
    <source>
        <strain evidence="10 11">JCM 14560</strain>
    </source>
</reference>
<protein>
    <recommendedName>
        <fullName evidence="7">Bifunctional glutamine synthetase adenylyltransferase/adenylyl-removing enzyme</fullName>
    </recommendedName>
    <alternativeName>
        <fullName evidence="7">ATP:glutamine synthetase adenylyltransferase</fullName>
    </alternativeName>
    <alternativeName>
        <fullName evidence="7">ATase</fullName>
    </alternativeName>
    <domain>
        <recommendedName>
            <fullName evidence="7">Glutamine synthetase adenylyl-L-tyrosine phosphorylase</fullName>
            <ecNumber evidence="7">2.7.7.89</ecNumber>
        </recommendedName>
        <alternativeName>
            <fullName evidence="7">Adenylyl removase</fullName>
            <shortName evidence="7">AR</shortName>
            <shortName evidence="7">AT-N</shortName>
        </alternativeName>
    </domain>
    <domain>
        <recommendedName>
            <fullName evidence="7">Glutamine synthetase adenylyl transferase</fullName>
            <ecNumber evidence="7">2.7.7.42</ecNumber>
        </recommendedName>
        <alternativeName>
            <fullName evidence="7">Adenylyl transferase</fullName>
            <shortName evidence="7">AT</shortName>
            <shortName evidence="7">AT-C</shortName>
        </alternativeName>
    </domain>
</protein>
<evidence type="ECO:0000256" key="5">
    <source>
        <dbReference type="ARBA" id="ARBA00022842"/>
    </source>
</evidence>
<keyword evidence="11" id="KW-1185">Reference proteome</keyword>
<evidence type="ECO:0000313" key="11">
    <source>
        <dbReference type="Proteomes" id="UP001422759"/>
    </source>
</evidence>
<evidence type="ECO:0000259" key="9">
    <source>
        <dbReference type="Pfam" id="PF08335"/>
    </source>
</evidence>
<comment type="similarity">
    <text evidence="7">Belongs to the GlnE family.</text>
</comment>
<dbReference type="InterPro" id="IPR043519">
    <property type="entry name" value="NT_sf"/>
</dbReference>
<dbReference type="EC" id="2.7.7.89" evidence="7"/>
<dbReference type="Gene3D" id="1.20.120.1510">
    <property type="match status" value="1"/>
</dbReference>
<evidence type="ECO:0000256" key="7">
    <source>
        <dbReference type="HAMAP-Rule" id="MF_00802"/>
    </source>
</evidence>
<evidence type="ECO:0000256" key="1">
    <source>
        <dbReference type="ARBA" id="ARBA00022679"/>
    </source>
</evidence>
<dbReference type="EMBL" id="BAAANT010000016">
    <property type="protein sequence ID" value="GAA2144582.1"/>
    <property type="molecule type" value="Genomic_DNA"/>
</dbReference>
<dbReference type="RefSeq" id="WP_344465408.1">
    <property type="nucleotide sequence ID" value="NZ_BAAANT010000016.1"/>
</dbReference>
<keyword evidence="2 7" id="KW-0548">Nucleotidyltransferase</keyword>
<comment type="catalytic activity">
    <reaction evidence="7">
        <text>[glutamine synthetase]-L-tyrosine + ATP = [glutamine synthetase]-O(4)-(5'-adenylyl)-L-tyrosine + diphosphate</text>
        <dbReference type="Rhea" id="RHEA:18589"/>
        <dbReference type="Rhea" id="RHEA-COMP:10660"/>
        <dbReference type="Rhea" id="RHEA-COMP:10661"/>
        <dbReference type="ChEBI" id="CHEBI:30616"/>
        <dbReference type="ChEBI" id="CHEBI:33019"/>
        <dbReference type="ChEBI" id="CHEBI:46858"/>
        <dbReference type="ChEBI" id="CHEBI:83624"/>
        <dbReference type="EC" id="2.7.7.42"/>
    </reaction>
</comment>
<comment type="function">
    <text evidence="7">Involved in the regulation of glutamine synthetase GlnA, a key enzyme in the process to assimilate ammonia. When cellular nitrogen levels are high, the C-terminal adenylyl transferase (AT) inactivates GlnA by covalent transfer of an adenylyl group from ATP to specific tyrosine residue of GlnA, thus reducing its activity. Conversely, when nitrogen levels are low, the N-terminal adenylyl removase (AR) activates GlnA by removing the adenylyl group by phosphorolysis, increasing its activity. The regulatory region of GlnE binds the signal transduction protein PII (GlnB) which indicates the nitrogen status of the cell.</text>
</comment>
<dbReference type="InterPro" id="IPR005190">
    <property type="entry name" value="GlnE_rpt_dom"/>
</dbReference>
<comment type="catalytic activity">
    <reaction evidence="7">
        <text>[glutamine synthetase]-O(4)-(5'-adenylyl)-L-tyrosine + phosphate = [glutamine synthetase]-L-tyrosine + ADP</text>
        <dbReference type="Rhea" id="RHEA:43716"/>
        <dbReference type="Rhea" id="RHEA-COMP:10660"/>
        <dbReference type="Rhea" id="RHEA-COMP:10661"/>
        <dbReference type="ChEBI" id="CHEBI:43474"/>
        <dbReference type="ChEBI" id="CHEBI:46858"/>
        <dbReference type="ChEBI" id="CHEBI:83624"/>
        <dbReference type="ChEBI" id="CHEBI:456216"/>
        <dbReference type="EC" id="2.7.7.89"/>
    </reaction>
</comment>
<dbReference type="SUPFAM" id="SSF81301">
    <property type="entry name" value="Nucleotidyltransferase"/>
    <property type="match status" value="2"/>
</dbReference>
<dbReference type="CDD" id="cd05401">
    <property type="entry name" value="NT_GlnE_GlnD_like"/>
    <property type="match status" value="2"/>
</dbReference>
<dbReference type="PANTHER" id="PTHR30621:SF0">
    <property type="entry name" value="BIFUNCTIONAL GLUTAMINE SYNTHETASE ADENYLYLTRANSFERASE_ADENYLYL-REMOVING ENZYME"/>
    <property type="match status" value="1"/>
</dbReference>
<keyword evidence="3 7" id="KW-0547">Nucleotide-binding</keyword>
<keyword evidence="4 7" id="KW-0067">ATP-binding</keyword>
<dbReference type="EC" id="2.7.7.42" evidence="7"/>
<feature type="domain" description="PII-uridylyltransferase/Glutamine-synthetase adenylyltransferase" evidence="9">
    <location>
        <begin position="363"/>
        <end position="499"/>
    </location>
</feature>
<feature type="region of interest" description="Adenylyl removase" evidence="7">
    <location>
        <begin position="1"/>
        <end position="503"/>
    </location>
</feature>
<dbReference type="InterPro" id="IPR013546">
    <property type="entry name" value="PII_UdlTrfase/GS_AdlTrfase"/>
</dbReference>
<gene>
    <name evidence="7" type="primary">glnE</name>
    <name evidence="10" type="ORF">GCM10009760_32260</name>
</gene>
<name>A0ABN2ZMP1_9ACTN</name>
<evidence type="ECO:0000256" key="4">
    <source>
        <dbReference type="ARBA" id="ARBA00022840"/>
    </source>
</evidence>
<dbReference type="Pfam" id="PF03710">
    <property type="entry name" value="GlnE"/>
    <property type="match status" value="2"/>
</dbReference>
<dbReference type="NCBIfam" id="NF010707">
    <property type="entry name" value="PRK14109.1"/>
    <property type="match status" value="1"/>
</dbReference>
<dbReference type="SUPFAM" id="SSF81593">
    <property type="entry name" value="Nucleotidyltransferase substrate binding subunit/domain"/>
    <property type="match status" value="2"/>
</dbReference>
<dbReference type="Gene3D" id="1.20.120.330">
    <property type="entry name" value="Nucleotidyltransferases domain 2"/>
    <property type="match status" value="2"/>
</dbReference>
<evidence type="ECO:0000256" key="6">
    <source>
        <dbReference type="ARBA" id="ARBA00023268"/>
    </source>
</evidence>
<dbReference type="Pfam" id="PF08335">
    <property type="entry name" value="GlnD_UR_UTase"/>
    <property type="match status" value="2"/>
</dbReference>
<comment type="caution">
    <text evidence="10">The sequence shown here is derived from an EMBL/GenBank/DDBJ whole genome shotgun (WGS) entry which is preliminary data.</text>
</comment>
<dbReference type="Gene3D" id="3.30.460.10">
    <property type="entry name" value="Beta Polymerase, domain 2"/>
    <property type="match status" value="2"/>
</dbReference>
<evidence type="ECO:0000259" key="8">
    <source>
        <dbReference type="Pfam" id="PF03710"/>
    </source>
</evidence>
<dbReference type="PANTHER" id="PTHR30621">
    <property type="entry name" value="GLUTAMINE SYNTHETASE ADENYLYLTRANSFERASE"/>
    <property type="match status" value="1"/>
</dbReference>
<dbReference type="HAMAP" id="MF_00802">
    <property type="entry name" value="GlnE"/>
    <property type="match status" value="1"/>
</dbReference>
<evidence type="ECO:0000256" key="2">
    <source>
        <dbReference type="ARBA" id="ARBA00022695"/>
    </source>
</evidence>
<keyword evidence="6 7" id="KW-0511">Multifunctional enzyme</keyword>
<proteinExistence type="inferred from homology"/>
<dbReference type="Proteomes" id="UP001422759">
    <property type="component" value="Unassembled WGS sequence"/>
</dbReference>
<dbReference type="InterPro" id="IPR023057">
    <property type="entry name" value="GlnE"/>
</dbReference>